<evidence type="ECO:0000256" key="1">
    <source>
        <dbReference type="SAM" id="MobiDB-lite"/>
    </source>
</evidence>
<keyword evidence="2" id="KW-0472">Membrane</keyword>
<feature type="region of interest" description="Disordered" evidence="1">
    <location>
        <begin position="1"/>
        <end position="25"/>
    </location>
</feature>
<feature type="transmembrane region" description="Helical" evidence="2">
    <location>
        <begin position="32"/>
        <end position="49"/>
    </location>
</feature>
<dbReference type="AlphaFoldDB" id="A0A0M8ZZ28"/>
<feature type="compositionally biased region" description="Polar residues" evidence="1">
    <location>
        <begin position="13"/>
        <end position="25"/>
    </location>
</feature>
<keyword evidence="2" id="KW-0812">Transmembrane</keyword>
<evidence type="ECO:0000256" key="2">
    <source>
        <dbReference type="SAM" id="Phobius"/>
    </source>
</evidence>
<organism evidence="3 4">
    <name type="scientific">Melipona quadrifasciata</name>
    <dbReference type="NCBI Taxonomy" id="166423"/>
    <lineage>
        <taxon>Eukaryota</taxon>
        <taxon>Metazoa</taxon>
        <taxon>Ecdysozoa</taxon>
        <taxon>Arthropoda</taxon>
        <taxon>Hexapoda</taxon>
        <taxon>Insecta</taxon>
        <taxon>Pterygota</taxon>
        <taxon>Neoptera</taxon>
        <taxon>Endopterygota</taxon>
        <taxon>Hymenoptera</taxon>
        <taxon>Apocrita</taxon>
        <taxon>Aculeata</taxon>
        <taxon>Apoidea</taxon>
        <taxon>Anthophila</taxon>
        <taxon>Apidae</taxon>
        <taxon>Melipona</taxon>
    </lineage>
</organism>
<gene>
    <name evidence="3" type="ORF">WN51_13915</name>
</gene>
<accession>A0A0M8ZZ28</accession>
<keyword evidence="4" id="KW-1185">Reference proteome</keyword>
<name>A0A0M8ZZ28_9HYME</name>
<keyword evidence="2" id="KW-1133">Transmembrane helix</keyword>
<sequence>MDISYTHGCAGRPTSQVGSENTGQVPDTFERSGSSVIVFIFIILIILILHAKRIGTLYVATPTAIGQMLLQKESRFSVYHTQQLQLGYNGIPSSLKVESVRVNEAPLCSFYPRPSTVDGELRTLKITAAQRLTGFMGHRVNEDLDRGFIGEEKRLSFSQEALVDKSGLATVLRGSEVLVITMALFDRKYLRSLGVGELDDQSGDPCFADLSAELKLKGLRSLPVRLKYEIKSVEKWILKYFDYPNERTTVGTLTELADEHDADYQMRHQ</sequence>
<dbReference type="Proteomes" id="UP000053105">
    <property type="component" value="Unassembled WGS sequence"/>
</dbReference>
<evidence type="ECO:0000313" key="4">
    <source>
        <dbReference type="Proteomes" id="UP000053105"/>
    </source>
</evidence>
<reference evidence="3 4" key="1">
    <citation type="submission" date="2015-07" db="EMBL/GenBank/DDBJ databases">
        <title>The genome of Melipona quadrifasciata.</title>
        <authorList>
            <person name="Pan H."/>
            <person name="Kapheim K."/>
        </authorList>
    </citation>
    <scope>NUCLEOTIDE SEQUENCE [LARGE SCALE GENOMIC DNA]</scope>
    <source>
        <strain evidence="3">0111107301</strain>
        <tissue evidence="3">Whole body</tissue>
    </source>
</reference>
<proteinExistence type="predicted"/>
<dbReference type="EMBL" id="KQ435794">
    <property type="protein sequence ID" value="KOX73837.1"/>
    <property type="molecule type" value="Genomic_DNA"/>
</dbReference>
<evidence type="ECO:0000313" key="3">
    <source>
        <dbReference type="EMBL" id="KOX73837.1"/>
    </source>
</evidence>
<protein>
    <submittedName>
        <fullName evidence="3">Uncharacterized protein</fullName>
    </submittedName>
</protein>